<keyword evidence="9" id="KW-0406">Ion transport</keyword>
<evidence type="ECO:0000256" key="8">
    <source>
        <dbReference type="ARBA" id="ARBA00023004"/>
    </source>
</evidence>
<dbReference type="PANTHER" id="PTHR32552">
    <property type="entry name" value="FERRICHROME IRON RECEPTOR-RELATED"/>
    <property type="match status" value="1"/>
</dbReference>
<dbReference type="Pfam" id="PF07715">
    <property type="entry name" value="Plug"/>
    <property type="match status" value="1"/>
</dbReference>
<protein>
    <submittedName>
        <fullName evidence="20">Catecholate siderophore receptor Fiu</fullName>
    </submittedName>
</protein>
<evidence type="ECO:0000256" key="10">
    <source>
        <dbReference type="ARBA" id="ARBA00023077"/>
    </source>
</evidence>
<keyword evidence="4 14" id="KW-1134">Transmembrane beta strand</keyword>
<dbReference type="InterPro" id="IPR039426">
    <property type="entry name" value="TonB-dep_rcpt-like"/>
</dbReference>
<evidence type="ECO:0000259" key="19">
    <source>
        <dbReference type="Pfam" id="PF07715"/>
    </source>
</evidence>
<keyword evidence="8" id="KW-0408">Iron</keyword>
<dbReference type="eggNOG" id="COG4774">
    <property type="taxonomic scope" value="Bacteria"/>
</dbReference>
<organism evidence="20 21">
    <name type="scientific">Alcanivorax hongdengensis A-11-3</name>
    <dbReference type="NCBI Taxonomy" id="1177179"/>
    <lineage>
        <taxon>Bacteria</taxon>
        <taxon>Pseudomonadati</taxon>
        <taxon>Pseudomonadota</taxon>
        <taxon>Gammaproteobacteria</taxon>
        <taxon>Oceanospirillales</taxon>
        <taxon>Alcanivoracaceae</taxon>
        <taxon>Alcanivorax</taxon>
    </lineage>
</organism>
<keyword evidence="21" id="KW-1185">Reference proteome</keyword>
<dbReference type="RefSeq" id="WP_008927987.1">
    <property type="nucleotide sequence ID" value="NZ_AMRJ01000003.1"/>
</dbReference>
<dbReference type="InterPro" id="IPR010105">
    <property type="entry name" value="TonB_sidphr_rcpt"/>
</dbReference>
<accession>L0WEQ0</accession>
<reference evidence="20 21" key="1">
    <citation type="journal article" date="2012" name="J. Bacteriol.">
        <title>Genome Sequence of the Alkane-Degrading Bacterium Alcanivorax hongdengensis Type Strain A-11-3.</title>
        <authorList>
            <person name="Lai Q."/>
            <person name="Shao Z."/>
        </authorList>
    </citation>
    <scope>NUCLEOTIDE SEQUENCE [LARGE SCALE GENOMIC DNA]</scope>
    <source>
        <strain evidence="20 21">A-11-3</strain>
    </source>
</reference>
<dbReference type="InterPro" id="IPR036942">
    <property type="entry name" value="Beta-barrel_TonB_sf"/>
</dbReference>
<feature type="signal peptide" evidence="17">
    <location>
        <begin position="1"/>
        <end position="37"/>
    </location>
</feature>
<dbReference type="GO" id="GO:0015891">
    <property type="term" value="P:siderophore transport"/>
    <property type="evidence" value="ECO:0007669"/>
    <property type="project" value="InterPro"/>
</dbReference>
<name>L0WEQ0_9GAMM</name>
<keyword evidence="7 17" id="KW-0732">Signal</keyword>
<evidence type="ECO:0000256" key="5">
    <source>
        <dbReference type="ARBA" id="ARBA00022496"/>
    </source>
</evidence>
<dbReference type="InterPro" id="IPR000531">
    <property type="entry name" value="Beta-barrel_TonB"/>
</dbReference>
<dbReference type="GO" id="GO:0015344">
    <property type="term" value="F:siderophore uptake transmembrane transporter activity"/>
    <property type="evidence" value="ECO:0007669"/>
    <property type="project" value="TreeGrafter"/>
</dbReference>
<evidence type="ECO:0000256" key="2">
    <source>
        <dbReference type="ARBA" id="ARBA00009810"/>
    </source>
</evidence>
<feature type="region of interest" description="Disordered" evidence="16">
    <location>
        <begin position="546"/>
        <end position="565"/>
    </location>
</feature>
<dbReference type="GO" id="GO:0009279">
    <property type="term" value="C:cell outer membrane"/>
    <property type="evidence" value="ECO:0007669"/>
    <property type="project" value="UniProtKB-SubCell"/>
</dbReference>
<dbReference type="PANTHER" id="PTHR32552:SF89">
    <property type="entry name" value="CATECHOLATE SIDEROPHORE RECEPTOR FIU"/>
    <property type="match status" value="1"/>
</dbReference>
<gene>
    <name evidence="20" type="ORF">A11A3_04004</name>
</gene>
<feature type="domain" description="TonB-dependent receptor plug" evidence="19">
    <location>
        <begin position="77"/>
        <end position="177"/>
    </location>
</feature>
<dbReference type="Gene3D" id="2.170.130.10">
    <property type="entry name" value="TonB-dependent receptor, plug domain"/>
    <property type="match status" value="1"/>
</dbReference>
<keyword evidence="12 20" id="KW-0675">Receptor</keyword>
<keyword evidence="11 14" id="KW-0472">Membrane</keyword>
<dbReference type="Proteomes" id="UP000010164">
    <property type="component" value="Unassembled WGS sequence"/>
</dbReference>
<keyword evidence="13 14" id="KW-0998">Cell outer membrane</keyword>
<dbReference type="Pfam" id="PF00593">
    <property type="entry name" value="TonB_dep_Rec_b-barrel"/>
    <property type="match status" value="1"/>
</dbReference>
<dbReference type="NCBIfam" id="TIGR01783">
    <property type="entry name" value="TonB-siderophor"/>
    <property type="match status" value="1"/>
</dbReference>
<dbReference type="PROSITE" id="PS52016">
    <property type="entry name" value="TONB_DEPENDENT_REC_3"/>
    <property type="match status" value="1"/>
</dbReference>
<evidence type="ECO:0000256" key="1">
    <source>
        <dbReference type="ARBA" id="ARBA00004571"/>
    </source>
</evidence>
<evidence type="ECO:0000313" key="20">
    <source>
        <dbReference type="EMBL" id="EKF75491.1"/>
    </source>
</evidence>
<feature type="domain" description="TonB-dependent receptor-like beta-barrel" evidence="18">
    <location>
        <begin position="279"/>
        <end position="732"/>
    </location>
</feature>
<dbReference type="SUPFAM" id="SSF56935">
    <property type="entry name" value="Porins"/>
    <property type="match status" value="1"/>
</dbReference>
<sequence length="764" mass="82144">MTYITRRKRPVAQTALCQGVGLGTALLTGLMASTAGAAEAQNSQADSNVLTPISVSATTTSDYKSDTLSSSKFAKPVAETPQTIQIINKDLIQDQGATTLTEALQNSAGVGTFYAGENGNTTTGDSVYMRGFDSSSSIFVDGVRDLGSVSRDTFNLEQIEVIKGPAGTDYGRTAPSGSINLSTKQAFMANRNSGSVQGGTDGQKRATLDLNRKLTDNVAGRLNLMGQDSDVAGRDEVNNSRWGVAPALTIELDEQSRLYLNYLHVTQNNVPDGGVATVGLPGYATPDPAYPQISNAPRVDTSNFYGVDSDHDDVDVDMATAIFEYDMSPTTQLRNTLRWGRTEQDYMLSAIMAVNANGSTNPDDWTVRRLPNLKNQTNTIITNQTGLVTYVDTGKLSHTFSYGVELTREKVETTGMARPATVPDANLYNPDHNLSYSGSRDGSAGKGTTDTVSAYLFDAVDIGSRWQLNAGVRLDHYKADYKSSAACTGGRRDPDACAGQPVGTVVDAVNADTSDTLFNWKLGALYKINPQLNVYADYAVSAQPPGGNNLELSDRDNSADNPNFDPQEAQTAELGTKWTLANNKLLLSAAVYRTTVTNLIEEDPSDGTYHQTGEKQVEGVELSAVGNITENWNVSAGFTTMDATIEDGEADAQDESNDLTYTPDKAFTSWTTYRLPFNLTIGGGARYTGGLKRGSDGAVGTPEYTDSYWVFDAMASYPLSKNADLQLNVYNVFDKDYVASINKSGYRYNPGTPLSALLTLNVKF</sequence>
<evidence type="ECO:0000256" key="7">
    <source>
        <dbReference type="ARBA" id="ARBA00022729"/>
    </source>
</evidence>
<dbReference type="Gene3D" id="2.40.170.20">
    <property type="entry name" value="TonB-dependent receptor, beta-barrel domain"/>
    <property type="match status" value="1"/>
</dbReference>
<dbReference type="PATRIC" id="fig|1177179.3.peg.799"/>
<dbReference type="InterPro" id="IPR037066">
    <property type="entry name" value="Plug_dom_sf"/>
</dbReference>
<evidence type="ECO:0000256" key="15">
    <source>
        <dbReference type="RuleBase" id="RU003357"/>
    </source>
</evidence>
<keyword evidence="10 15" id="KW-0798">TonB box</keyword>
<proteinExistence type="inferred from homology"/>
<evidence type="ECO:0000256" key="4">
    <source>
        <dbReference type="ARBA" id="ARBA00022452"/>
    </source>
</evidence>
<evidence type="ECO:0000256" key="9">
    <source>
        <dbReference type="ARBA" id="ARBA00023065"/>
    </source>
</evidence>
<dbReference type="FunFam" id="2.170.130.10:FF:000001">
    <property type="entry name" value="Catecholate siderophore TonB-dependent receptor"/>
    <property type="match status" value="1"/>
</dbReference>
<dbReference type="GO" id="GO:0038023">
    <property type="term" value="F:signaling receptor activity"/>
    <property type="evidence" value="ECO:0007669"/>
    <property type="project" value="InterPro"/>
</dbReference>
<evidence type="ECO:0000256" key="3">
    <source>
        <dbReference type="ARBA" id="ARBA00022448"/>
    </source>
</evidence>
<evidence type="ECO:0000256" key="12">
    <source>
        <dbReference type="ARBA" id="ARBA00023170"/>
    </source>
</evidence>
<keyword evidence="6 14" id="KW-0812">Transmembrane</keyword>
<dbReference type="STRING" id="1177179.A11A3_04004"/>
<keyword evidence="3 14" id="KW-0813">Transport</keyword>
<dbReference type="AlphaFoldDB" id="L0WEQ0"/>
<dbReference type="CDD" id="cd01347">
    <property type="entry name" value="ligand_gated_channel"/>
    <property type="match status" value="1"/>
</dbReference>
<dbReference type="EMBL" id="AMRJ01000003">
    <property type="protein sequence ID" value="EKF75491.1"/>
    <property type="molecule type" value="Genomic_DNA"/>
</dbReference>
<comment type="similarity">
    <text evidence="2 14 15">Belongs to the TonB-dependent receptor family.</text>
</comment>
<evidence type="ECO:0000259" key="18">
    <source>
        <dbReference type="Pfam" id="PF00593"/>
    </source>
</evidence>
<evidence type="ECO:0000256" key="13">
    <source>
        <dbReference type="ARBA" id="ARBA00023237"/>
    </source>
</evidence>
<evidence type="ECO:0000256" key="14">
    <source>
        <dbReference type="PROSITE-ProRule" id="PRU01360"/>
    </source>
</evidence>
<feature type="chain" id="PRO_5003947942" evidence="17">
    <location>
        <begin position="38"/>
        <end position="764"/>
    </location>
</feature>
<keyword evidence="5" id="KW-0410">Iron transport</keyword>
<comment type="subcellular location">
    <subcellularLocation>
        <location evidence="1 14">Cell outer membrane</location>
        <topology evidence="1 14">Multi-pass membrane protein</topology>
    </subcellularLocation>
</comment>
<dbReference type="InterPro" id="IPR012910">
    <property type="entry name" value="Plug_dom"/>
</dbReference>
<evidence type="ECO:0000256" key="11">
    <source>
        <dbReference type="ARBA" id="ARBA00023136"/>
    </source>
</evidence>
<evidence type="ECO:0000313" key="21">
    <source>
        <dbReference type="Proteomes" id="UP000010164"/>
    </source>
</evidence>
<evidence type="ECO:0000256" key="6">
    <source>
        <dbReference type="ARBA" id="ARBA00022692"/>
    </source>
</evidence>
<evidence type="ECO:0000256" key="16">
    <source>
        <dbReference type="SAM" id="MobiDB-lite"/>
    </source>
</evidence>
<dbReference type="OrthoDB" id="127311at2"/>
<evidence type="ECO:0000256" key="17">
    <source>
        <dbReference type="SAM" id="SignalP"/>
    </source>
</evidence>
<dbReference type="NCBIfam" id="NF007349">
    <property type="entry name" value="PRK09840.1"/>
    <property type="match status" value="1"/>
</dbReference>
<comment type="caution">
    <text evidence="20">The sequence shown here is derived from an EMBL/GenBank/DDBJ whole genome shotgun (WGS) entry which is preliminary data.</text>
</comment>